<evidence type="ECO:0000313" key="15">
    <source>
        <dbReference type="Proteomes" id="UP000033856"/>
    </source>
</evidence>
<keyword evidence="11" id="KW-1133">Transmembrane helix</keyword>
<evidence type="ECO:0000256" key="2">
    <source>
        <dbReference type="ARBA" id="ARBA00022670"/>
    </source>
</evidence>
<dbReference type="EC" id="2.4.99.28" evidence="7"/>
<keyword evidence="5" id="KW-0378">Hydrolase</keyword>
<dbReference type="AlphaFoldDB" id="A0A0G0XKH9"/>
<comment type="caution">
    <text evidence="14">The sequence shown here is derived from an EMBL/GenBank/DDBJ whole genome shotgun (WGS) entry which is preliminary data.</text>
</comment>
<feature type="region of interest" description="Disordered" evidence="10">
    <location>
        <begin position="752"/>
        <end position="777"/>
    </location>
</feature>
<evidence type="ECO:0000256" key="8">
    <source>
        <dbReference type="ARBA" id="ARBA00049902"/>
    </source>
</evidence>
<keyword evidence="6" id="KW-0511">Multifunctional enzyme</keyword>
<keyword evidence="2" id="KW-0645">Protease</keyword>
<dbReference type="Gene3D" id="1.10.3810.10">
    <property type="entry name" value="Biosynthetic peptidoglycan transglycosylase-like"/>
    <property type="match status" value="1"/>
</dbReference>
<dbReference type="GO" id="GO:0008658">
    <property type="term" value="F:penicillin binding"/>
    <property type="evidence" value="ECO:0007669"/>
    <property type="project" value="InterPro"/>
</dbReference>
<dbReference type="Pfam" id="PF00905">
    <property type="entry name" value="Transpeptidase"/>
    <property type="match status" value="1"/>
</dbReference>
<evidence type="ECO:0000256" key="5">
    <source>
        <dbReference type="ARBA" id="ARBA00022801"/>
    </source>
</evidence>
<organism evidence="14 15">
    <name type="scientific">Candidatus Jorgensenbacteria bacterium GW2011_GWF2_41_8</name>
    <dbReference type="NCBI Taxonomy" id="1618667"/>
    <lineage>
        <taxon>Bacteria</taxon>
        <taxon>Candidatus Joergenseniibacteriota</taxon>
    </lineage>
</organism>
<reference evidence="14 15" key="1">
    <citation type="journal article" date="2015" name="Nature">
        <title>rRNA introns, odd ribosomes, and small enigmatic genomes across a large radiation of phyla.</title>
        <authorList>
            <person name="Brown C.T."/>
            <person name="Hug L.A."/>
            <person name="Thomas B.C."/>
            <person name="Sharon I."/>
            <person name="Castelle C.J."/>
            <person name="Singh A."/>
            <person name="Wilkins M.J."/>
            <person name="Williams K.H."/>
            <person name="Banfield J.F."/>
        </authorList>
    </citation>
    <scope>NUCLEOTIDE SEQUENCE [LARGE SCALE GENOMIC DNA]</scope>
</reference>
<evidence type="ECO:0000259" key="13">
    <source>
        <dbReference type="Pfam" id="PF00912"/>
    </source>
</evidence>
<dbReference type="Proteomes" id="UP000033856">
    <property type="component" value="Unassembled WGS sequence"/>
</dbReference>
<dbReference type="PANTHER" id="PTHR32282:SF33">
    <property type="entry name" value="PEPTIDOGLYCAN GLYCOSYLTRANSFERASE"/>
    <property type="match status" value="1"/>
</dbReference>
<dbReference type="InterPro" id="IPR050396">
    <property type="entry name" value="Glycosyltr_51/Transpeptidase"/>
</dbReference>
<feature type="domain" description="Glycosyl transferase family 51" evidence="13">
    <location>
        <begin position="85"/>
        <end position="257"/>
    </location>
</feature>
<keyword evidence="3" id="KW-0328">Glycosyltransferase</keyword>
<dbReference type="InterPro" id="IPR036950">
    <property type="entry name" value="PBP_transglycosylase"/>
</dbReference>
<dbReference type="PANTHER" id="PTHR32282">
    <property type="entry name" value="BINDING PROTEIN TRANSPEPTIDASE, PUTATIVE-RELATED"/>
    <property type="match status" value="1"/>
</dbReference>
<keyword evidence="4" id="KW-0808">Transferase</keyword>
<dbReference type="Gene3D" id="3.40.710.10">
    <property type="entry name" value="DD-peptidase/beta-lactamase superfamily"/>
    <property type="match status" value="1"/>
</dbReference>
<evidence type="ECO:0000256" key="6">
    <source>
        <dbReference type="ARBA" id="ARBA00023268"/>
    </source>
</evidence>
<evidence type="ECO:0000256" key="11">
    <source>
        <dbReference type="SAM" id="Phobius"/>
    </source>
</evidence>
<evidence type="ECO:0000256" key="10">
    <source>
        <dbReference type="SAM" id="MobiDB-lite"/>
    </source>
</evidence>
<sequence length="777" mass="87839">MGDSYQKEVFSAITNQLKRDFFLIKRRPLLWRFTLFLGILALLSLLGYLFFSTNGLTDSHGRPLDFGKIEKADMTRTSFVVSSDGQIIGRFFYETRDPLKYDEIPPLLIKGFIAAEDKRFFYHPGIDVVAISRAFITNAFYKIGYGQRSGASTITQQLARLLYAKELPEFRNQEQSYYRKIKEARVAIQLDRKYPKSKIMEEFLNRIYFGHGTNGISEACRYYFGKNIVRKDELTIPEIAILASLNKSSSIYSPIFNPPPKPLLNSDENKEEVERAEKDYQKKLAKEIARINFAKKRYNYVLQKMLKYGDITEKQYTASLFKEDEPFEQNILHITPLKNPQFGYGNRLVKEMLFMQGFTDNELAYYGGLRIETSFDASIQAIVSEELNKHLALINKGNANQKEKIEGAVVVIENKTGRIVAMSGGHDFSETNFNRALSLRSPGSAFKPFTYAAAIEYHGKDFDSMVCNCPFTMPAKVSFNGTVTKWWTPRNFVEKNMVPYGNITLLTALTRSVNLATLNLAKEIGIKTVILTAHNMGVWGNQGVGRDSENQVWFKSPYADENSPGLQPYLPTAIGGSDVSLLELTNAFSVFARNGAYIKPSIIIQIKDSEEKILYSAEKYQEKRALSESTSRKMTVLLRAVTKIGTGRTALKTLKQPVAVKTGTSNGPNDLLIIGYTPEYSIGVRLGYDMPKTIEIPEYMQKVSGSRNLQVSGGWVAGPLFKNIVEEMYRKRPVVEFPPEIESDLENLIAKHHHAPAQTQLSDSAQDKPNSQTQKSN</sequence>
<dbReference type="PATRIC" id="fig|1618667.3.peg.137"/>
<evidence type="ECO:0000256" key="9">
    <source>
        <dbReference type="SAM" id="Coils"/>
    </source>
</evidence>
<keyword evidence="1" id="KW-0121">Carboxypeptidase</keyword>
<feature type="coiled-coil region" evidence="9">
    <location>
        <begin position="263"/>
        <end position="290"/>
    </location>
</feature>
<evidence type="ECO:0000256" key="3">
    <source>
        <dbReference type="ARBA" id="ARBA00022676"/>
    </source>
</evidence>
<feature type="compositionally biased region" description="Polar residues" evidence="10">
    <location>
        <begin position="757"/>
        <end position="777"/>
    </location>
</feature>
<gene>
    <name evidence="14" type="ORF">UU83_C0006G0011</name>
</gene>
<evidence type="ECO:0000256" key="4">
    <source>
        <dbReference type="ARBA" id="ARBA00022679"/>
    </source>
</evidence>
<dbReference type="GO" id="GO:0008955">
    <property type="term" value="F:peptidoglycan glycosyltransferase activity"/>
    <property type="evidence" value="ECO:0007669"/>
    <property type="project" value="UniProtKB-EC"/>
</dbReference>
<protein>
    <recommendedName>
        <fullName evidence="7">peptidoglycan glycosyltransferase</fullName>
        <ecNumber evidence="7">2.4.99.28</ecNumber>
    </recommendedName>
</protein>
<dbReference type="InterPro" id="IPR023346">
    <property type="entry name" value="Lysozyme-like_dom_sf"/>
</dbReference>
<dbReference type="EMBL" id="LCCD01000006">
    <property type="protein sequence ID" value="KKS25409.1"/>
    <property type="molecule type" value="Genomic_DNA"/>
</dbReference>
<evidence type="ECO:0000259" key="12">
    <source>
        <dbReference type="Pfam" id="PF00905"/>
    </source>
</evidence>
<accession>A0A0G0XKH9</accession>
<feature type="domain" description="Penicillin-binding protein transpeptidase" evidence="12">
    <location>
        <begin position="407"/>
        <end position="666"/>
    </location>
</feature>
<dbReference type="InterPro" id="IPR001460">
    <property type="entry name" value="PCN-bd_Tpept"/>
</dbReference>
<comment type="catalytic activity">
    <reaction evidence="8">
        <text>[GlcNAc-(1-&gt;4)-Mur2Ac(oyl-L-Ala-gamma-D-Glu-L-Lys-D-Ala-D-Ala)](n)-di-trans,octa-cis-undecaprenyl diphosphate + beta-D-GlcNAc-(1-&gt;4)-Mur2Ac(oyl-L-Ala-gamma-D-Glu-L-Lys-D-Ala-D-Ala)-di-trans,octa-cis-undecaprenyl diphosphate = [GlcNAc-(1-&gt;4)-Mur2Ac(oyl-L-Ala-gamma-D-Glu-L-Lys-D-Ala-D-Ala)](n+1)-di-trans,octa-cis-undecaprenyl diphosphate + di-trans,octa-cis-undecaprenyl diphosphate + H(+)</text>
        <dbReference type="Rhea" id="RHEA:23708"/>
        <dbReference type="Rhea" id="RHEA-COMP:9602"/>
        <dbReference type="Rhea" id="RHEA-COMP:9603"/>
        <dbReference type="ChEBI" id="CHEBI:15378"/>
        <dbReference type="ChEBI" id="CHEBI:58405"/>
        <dbReference type="ChEBI" id="CHEBI:60033"/>
        <dbReference type="ChEBI" id="CHEBI:78435"/>
        <dbReference type="EC" id="2.4.99.28"/>
    </reaction>
</comment>
<dbReference type="SUPFAM" id="SSF56601">
    <property type="entry name" value="beta-lactamase/transpeptidase-like"/>
    <property type="match status" value="1"/>
</dbReference>
<keyword evidence="9" id="KW-0175">Coiled coil</keyword>
<evidence type="ECO:0000256" key="7">
    <source>
        <dbReference type="ARBA" id="ARBA00044770"/>
    </source>
</evidence>
<proteinExistence type="predicted"/>
<dbReference type="Pfam" id="PF00912">
    <property type="entry name" value="Transgly"/>
    <property type="match status" value="1"/>
</dbReference>
<name>A0A0G0XKH9_9BACT</name>
<dbReference type="InterPro" id="IPR012338">
    <property type="entry name" value="Beta-lactam/transpept-like"/>
</dbReference>
<dbReference type="GO" id="GO:0004180">
    <property type="term" value="F:carboxypeptidase activity"/>
    <property type="evidence" value="ECO:0007669"/>
    <property type="project" value="UniProtKB-KW"/>
</dbReference>
<dbReference type="InterPro" id="IPR001264">
    <property type="entry name" value="Glyco_trans_51"/>
</dbReference>
<dbReference type="GO" id="GO:0006508">
    <property type="term" value="P:proteolysis"/>
    <property type="evidence" value="ECO:0007669"/>
    <property type="project" value="UniProtKB-KW"/>
</dbReference>
<evidence type="ECO:0000256" key="1">
    <source>
        <dbReference type="ARBA" id="ARBA00022645"/>
    </source>
</evidence>
<keyword evidence="11" id="KW-0472">Membrane</keyword>
<dbReference type="SUPFAM" id="SSF53955">
    <property type="entry name" value="Lysozyme-like"/>
    <property type="match status" value="1"/>
</dbReference>
<keyword evidence="11" id="KW-0812">Transmembrane</keyword>
<evidence type="ECO:0000313" key="14">
    <source>
        <dbReference type="EMBL" id="KKS25409.1"/>
    </source>
</evidence>
<feature type="transmembrane region" description="Helical" evidence="11">
    <location>
        <begin position="29"/>
        <end position="51"/>
    </location>
</feature>